<name>A0A0L0SF90_ALLM3</name>
<keyword evidence="7 9" id="KW-0175">Coiled coil</keyword>
<dbReference type="GO" id="GO:0005783">
    <property type="term" value="C:endoplasmic reticulum"/>
    <property type="evidence" value="ECO:0007669"/>
    <property type="project" value="TreeGrafter"/>
</dbReference>
<dbReference type="AlphaFoldDB" id="A0A0L0SF90"/>
<feature type="coiled-coil region" evidence="9">
    <location>
        <begin position="162"/>
        <end position="189"/>
    </location>
</feature>
<dbReference type="EMBL" id="GG745337">
    <property type="protein sequence ID" value="KNE61104.1"/>
    <property type="molecule type" value="Genomic_DNA"/>
</dbReference>
<dbReference type="PANTHER" id="PTHR15959">
    <property type="entry name" value="SYNTAXIN-18"/>
    <property type="match status" value="1"/>
</dbReference>
<sequence length="408" mass="43995">MDITREFWKCASEATPGGTAKNRLDILPPIVRRHSAAGLRASDAARAVAAASAAASSLANGTPSSSNNAATDATEHRDPFLVEATGIATDLADLAKLIHQARRGYLGLGSAALAIPSDPFGLVERSPAKVVKMTVMGFSMSLPAKMTHAEREALDTQCALLLGRCRDNIRRMEATLSRERKEHEAAKSAKQGGLAAFLGVNDLDEATTTHQEILLTHYESMIWTLNRCLLKVSSAQRRLQEKRLVKDMDLLAMDRSPAGTSNSLPSALQFAPSTVPSTAVNSADLLDPSSSSPTSSIPVLGAHTVQELERENRALLEQYASKLDEIKAAEQSLLTIAQLQADIAQHLATQQTAIETLFEEAAQQTDQVREGNAQLVQAREAAKGARLWFLVMVLVLSFTLLFLDWYAG</sequence>
<reference evidence="11 12" key="1">
    <citation type="submission" date="2009-11" db="EMBL/GenBank/DDBJ databases">
        <title>Annotation of Allomyces macrogynus ATCC 38327.</title>
        <authorList>
            <consortium name="The Broad Institute Genome Sequencing Platform"/>
            <person name="Russ C."/>
            <person name="Cuomo C."/>
            <person name="Burger G."/>
            <person name="Gray M.W."/>
            <person name="Holland P.W.H."/>
            <person name="King N."/>
            <person name="Lang F.B.F."/>
            <person name="Roger A.J."/>
            <person name="Ruiz-Trillo I."/>
            <person name="Young S.K."/>
            <person name="Zeng Q."/>
            <person name="Gargeya S."/>
            <person name="Fitzgerald M."/>
            <person name="Haas B."/>
            <person name="Abouelleil A."/>
            <person name="Alvarado L."/>
            <person name="Arachchi H.M."/>
            <person name="Berlin A."/>
            <person name="Chapman S.B."/>
            <person name="Gearin G."/>
            <person name="Goldberg J."/>
            <person name="Griggs A."/>
            <person name="Gujja S."/>
            <person name="Hansen M."/>
            <person name="Heiman D."/>
            <person name="Howarth C."/>
            <person name="Larimer J."/>
            <person name="Lui A."/>
            <person name="MacDonald P.J.P."/>
            <person name="McCowen C."/>
            <person name="Montmayeur A."/>
            <person name="Murphy C."/>
            <person name="Neiman D."/>
            <person name="Pearson M."/>
            <person name="Priest M."/>
            <person name="Roberts A."/>
            <person name="Saif S."/>
            <person name="Shea T."/>
            <person name="Sisk P."/>
            <person name="Stolte C."/>
            <person name="Sykes S."/>
            <person name="Wortman J."/>
            <person name="Nusbaum C."/>
            <person name="Birren B."/>
        </authorList>
    </citation>
    <scope>NUCLEOTIDE SEQUENCE [LARGE SCALE GENOMIC DNA]</scope>
    <source>
        <strain evidence="11 12">ATCC 38327</strain>
    </source>
</reference>
<evidence type="ECO:0000256" key="10">
    <source>
        <dbReference type="SAM" id="Phobius"/>
    </source>
</evidence>
<feature type="coiled-coil region" evidence="9">
    <location>
        <begin position="305"/>
        <end position="332"/>
    </location>
</feature>
<protein>
    <recommendedName>
        <fullName evidence="13">t-SNARE coiled-coil homology domain-containing protein</fullName>
    </recommendedName>
</protein>
<keyword evidence="4 10" id="KW-0812">Transmembrane</keyword>
<evidence type="ECO:0000313" key="11">
    <source>
        <dbReference type="EMBL" id="KNE61104.1"/>
    </source>
</evidence>
<dbReference type="OrthoDB" id="342981at2759"/>
<evidence type="ECO:0000256" key="6">
    <source>
        <dbReference type="ARBA" id="ARBA00022989"/>
    </source>
</evidence>
<feature type="transmembrane region" description="Helical" evidence="10">
    <location>
        <begin position="387"/>
        <end position="407"/>
    </location>
</feature>
<dbReference type="GO" id="GO:0031201">
    <property type="term" value="C:SNARE complex"/>
    <property type="evidence" value="ECO:0007669"/>
    <property type="project" value="TreeGrafter"/>
</dbReference>
<evidence type="ECO:0000256" key="4">
    <source>
        <dbReference type="ARBA" id="ARBA00022692"/>
    </source>
</evidence>
<keyword evidence="3" id="KW-0813">Transport</keyword>
<evidence type="ECO:0000256" key="1">
    <source>
        <dbReference type="ARBA" id="ARBA00004211"/>
    </source>
</evidence>
<evidence type="ECO:0000313" key="12">
    <source>
        <dbReference type="Proteomes" id="UP000054350"/>
    </source>
</evidence>
<accession>A0A0L0SF90</accession>
<dbReference type="PANTHER" id="PTHR15959:SF0">
    <property type="entry name" value="SYNTAXIN-18"/>
    <property type="match status" value="1"/>
</dbReference>
<evidence type="ECO:0000256" key="5">
    <source>
        <dbReference type="ARBA" id="ARBA00022927"/>
    </source>
</evidence>
<dbReference type="eggNOG" id="KOG3894">
    <property type="taxonomic scope" value="Eukaryota"/>
</dbReference>
<evidence type="ECO:0000256" key="9">
    <source>
        <dbReference type="SAM" id="Coils"/>
    </source>
</evidence>
<dbReference type="VEuPathDB" id="FungiDB:AMAG_06858"/>
<dbReference type="GO" id="GO:0015031">
    <property type="term" value="P:protein transport"/>
    <property type="evidence" value="ECO:0007669"/>
    <property type="project" value="UniProtKB-KW"/>
</dbReference>
<evidence type="ECO:0000256" key="7">
    <source>
        <dbReference type="ARBA" id="ARBA00023054"/>
    </source>
</evidence>
<dbReference type="Proteomes" id="UP000054350">
    <property type="component" value="Unassembled WGS sequence"/>
</dbReference>
<evidence type="ECO:0000256" key="3">
    <source>
        <dbReference type="ARBA" id="ARBA00022448"/>
    </source>
</evidence>
<dbReference type="Gene3D" id="1.20.5.110">
    <property type="match status" value="1"/>
</dbReference>
<dbReference type="STRING" id="578462.A0A0L0SF90"/>
<evidence type="ECO:0000256" key="8">
    <source>
        <dbReference type="ARBA" id="ARBA00023136"/>
    </source>
</evidence>
<gene>
    <name evidence="11" type="ORF">AMAG_06858</name>
</gene>
<keyword evidence="6 10" id="KW-1133">Transmembrane helix</keyword>
<reference evidence="12" key="2">
    <citation type="submission" date="2009-11" db="EMBL/GenBank/DDBJ databases">
        <title>The Genome Sequence of Allomyces macrogynus strain ATCC 38327.</title>
        <authorList>
            <consortium name="The Broad Institute Genome Sequencing Platform"/>
            <person name="Russ C."/>
            <person name="Cuomo C."/>
            <person name="Shea T."/>
            <person name="Young S.K."/>
            <person name="Zeng Q."/>
            <person name="Koehrsen M."/>
            <person name="Haas B."/>
            <person name="Borodovsky M."/>
            <person name="Guigo R."/>
            <person name="Alvarado L."/>
            <person name="Berlin A."/>
            <person name="Borenstein D."/>
            <person name="Chen Z."/>
            <person name="Engels R."/>
            <person name="Freedman E."/>
            <person name="Gellesch M."/>
            <person name="Goldberg J."/>
            <person name="Griggs A."/>
            <person name="Gujja S."/>
            <person name="Heiman D."/>
            <person name="Hepburn T."/>
            <person name="Howarth C."/>
            <person name="Jen D."/>
            <person name="Larson L."/>
            <person name="Lewis B."/>
            <person name="Mehta T."/>
            <person name="Park D."/>
            <person name="Pearson M."/>
            <person name="Roberts A."/>
            <person name="Saif S."/>
            <person name="Shenoy N."/>
            <person name="Sisk P."/>
            <person name="Stolte C."/>
            <person name="Sykes S."/>
            <person name="Walk T."/>
            <person name="White J."/>
            <person name="Yandava C."/>
            <person name="Burger G."/>
            <person name="Gray M.W."/>
            <person name="Holland P.W.H."/>
            <person name="King N."/>
            <person name="Lang F.B.F."/>
            <person name="Roger A.J."/>
            <person name="Ruiz-Trillo I."/>
            <person name="Lander E."/>
            <person name="Nusbaum C."/>
        </authorList>
    </citation>
    <scope>NUCLEOTIDE SEQUENCE [LARGE SCALE GENOMIC DNA]</scope>
    <source>
        <strain evidence="12">ATCC 38327</strain>
    </source>
</reference>
<comment type="similarity">
    <text evidence="2">Belongs to the syntaxin family.</text>
</comment>
<keyword evidence="5" id="KW-0653">Protein transport</keyword>
<keyword evidence="12" id="KW-1185">Reference proteome</keyword>
<dbReference type="GO" id="GO:0006890">
    <property type="term" value="P:retrograde vesicle-mediated transport, Golgi to endoplasmic reticulum"/>
    <property type="evidence" value="ECO:0007669"/>
    <property type="project" value="TreeGrafter"/>
</dbReference>
<evidence type="ECO:0000256" key="2">
    <source>
        <dbReference type="ARBA" id="ARBA00009063"/>
    </source>
</evidence>
<evidence type="ECO:0008006" key="13">
    <source>
        <dbReference type="Google" id="ProtNLM"/>
    </source>
</evidence>
<proteinExistence type="inferred from homology"/>
<comment type="subcellular location">
    <subcellularLocation>
        <location evidence="1">Membrane</location>
        <topology evidence="1">Single-pass type IV membrane protein</topology>
    </subcellularLocation>
</comment>
<keyword evidence="8 10" id="KW-0472">Membrane</keyword>
<organism evidence="11 12">
    <name type="scientific">Allomyces macrogynus (strain ATCC 38327)</name>
    <name type="common">Allomyces javanicus var. macrogynus</name>
    <dbReference type="NCBI Taxonomy" id="578462"/>
    <lineage>
        <taxon>Eukaryota</taxon>
        <taxon>Fungi</taxon>
        <taxon>Fungi incertae sedis</taxon>
        <taxon>Blastocladiomycota</taxon>
        <taxon>Blastocladiomycetes</taxon>
        <taxon>Blastocladiales</taxon>
        <taxon>Blastocladiaceae</taxon>
        <taxon>Allomyces</taxon>
    </lineage>
</organism>